<dbReference type="InterPro" id="IPR015421">
    <property type="entry name" value="PyrdxlP-dep_Trfase_major"/>
</dbReference>
<dbReference type="OrthoDB" id="9803354at2"/>
<reference evidence="3 4" key="1">
    <citation type="submission" date="2017-09" db="EMBL/GenBank/DDBJ databases">
        <authorList>
            <person name="Ehlers B."/>
            <person name="Leendertz F.H."/>
        </authorList>
    </citation>
    <scope>NUCLEOTIDE SEQUENCE [LARGE SCALE GENOMIC DNA]</scope>
    <source>
        <strain evidence="3 4">DSM 18289</strain>
    </source>
</reference>
<comment type="cofactor">
    <cofactor evidence="1">
        <name>pyridoxal 5'-phosphate</name>
        <dbReference type="ChEBI" id="CHEBI:597326"/>
    </cofactor>
</comment>
<dbReference type="PRINTS" id="PR00753">
    <property type="entry name" value="ACCSYNTHASE"/>
</dbReference>
<dbReference type="PANTHER" id="PTHR43510:SF1">
    <property type="entry name" value="AMINOTRANSFERASE FUNCTION, HYPOTHETICAL (EUROFUNG)"/>
    <property type="match status" value="1"/>
</dbReference>
<dbReference type="CDD" id="cd00609">
    <property type="entry name" value="AAT_like"/>
    <property type="match status" value="1"/>
</dbReference>
<keyword evidence="1 3" id="KW-0032">Aminotransferase</keyword>
<dbReference type="SUPFAM" id="SSF53383">
    <property type="entry name" value="PLP-dependent transferases"/>
    <property type="match status" value="1"/>
</dbReference>
<gene>
    <name evidence="3" type="ORF">SAMN06265368_3670</name>
</gene>
<dbReference type="EMBL" id="OBEL01000005">
    <property type="protein sequence ID" value="SNZ20565.1"/>
    <property type="molecule type" value="Genomic_DNA"/>
</dbReference>
<dbReference type="InterPro" id="IPR015424">
    <property type="entry name" value="PyrdxlP-dep_Trfase"/>
</dbReference>
<evidence type="ECO:0000259" key="2">
    <source>
        <dbReference type="Pfam" id="PF00155"/>
    </source>
</evidence>
<dbReference type="Proteomes" id="UP000219439">
    <property type="component" value="Unassembled WGS sequence"/>
</dbReference>
<dbReference type="PANTHER" id="PTHR43510">
    <property type="entry name" value="AMINOTRANSFERASE FUNCTION, HYPOTHETICAL (EUROFUNG)"/>
    <property type="match status" value="1"/>
</dbReference>
<keyword evidence="1 3" id="KW-0808">Transferase</keyword>
<feature type="domain" description="Aminotransferase class I/classII large" evidence="2">
    <location>
        <begin position="48"/>
        <end position="364"/>
    </location>
</feature>
<dbReference type="Pfam" id="PF00155">
    <property type="entry name" value="Aminotran_1_2"/>
    <property type="match status" value="1"/>
</dbReference>
<organism evidence="3 4">
    <name type="scientific">Cohaesibacter gelatinilyticus</name>
    <dbReference type="NCBI Taxonomy" id="372072"/>
    <lineage>
        <taxon>Bacteria</taxon>
        <taxon>Pseudomonadati</taxon>
        <taxon>Pseudomonadota</taxon>
        <taxon>Alphaproteobacteria</taxon>
        <taxon>Hyphomicrobiales</taxon>
        <taxon>Cohaesibacteraceae</taxon>
    </lineage>
</organism>
<dbReference type="AlphaFoldDB" id="A0A285PFQ9"/>
<dbReference type="InterPro" id="IPR004838">
    <property type="entry name" value="NHTrfase_class1_PyrdxlP-BS"/>
</dbReference>
<dbReference type="Gene3D" id="3.40.640.10">
    <property type="entry name" value="Type I PLP-dependent aspartate aminotransferase-like (Major domain)"/>
    <property type="match status" value="1"/>
</dbReference>
<sequence>MFHPFHVEQFLSELEHGVVYNYSESGVHPMKVDELVKLTGLNPDVIWQTVLDYPQVNGSTLLREHISKMYPGTDADNILVTAGASEANTLVANTLLEPGDNMVAFRPIYEQLTGDVRNRGIEVRYVDMDPLNDWKIDPQAVMDAVDENTKVIHIINPNNPTGRVVSQEERDGIIAAAAKVGAWVVADEVYIGTERDTDEVTKSFWGDYDKVVVLNSMSKAYGLPGLRLGWMVAPKDTITASWRRHEYATVAATTLSMRLAEAALAEPARGLLVERARRLIRTGFETLTEALQVHPGVFTVSPPQASAMSFIRFDLPIDSETLCRRLHAEEDVLVIPGSRFHVENHFRFSSALPEAHLREGLGRLNKVVGSILEQ</sequence>
<protein>
    <recommendedName>
        <fullName evidence="1">Aminotransferase</fullName>
        <ecNumber evidence="1">2.6.1.-</ecNumber>
    </recommendedName>
</protein>
<name>A0A285PFQ9_9HYPH</name>
<dbReference type="RefSeq" id="WP_097154937.1">
    <property type="nucleotide sequence ID" value="NZ_OBEL01000005.1"/>
</dbReference>
<accession>A0A285PFQ9</accession>
<keyword evidence="4" id="KW-1185">Reference proteome</keyword>
<dbReference type="GO" id="GO:0030170">
    <property type="term" value="F:pyridoxal phosphate binding"/>
    <property type="evidence" value="ECO:0007669"/>
    <property type="project" value="InterPro"/>
</dbReference>
<evidence type="ECO:0000313" key="4">
    <source>
        <dbReference type="Proteomes" id="UP000219439"/>
    </source>
</evidence>
<evidence type="ECO:0000313" key="3">
    <source>
        <dbReference type="EMBL" id="SNZ20565.1"/>
    </source>
</evidence>
<evidence type="ECO:0000256" key="1">
    <source>
        <dbReference type="RuleBase" id="RU000481"/>
    </source>
</evidence>
<dbReference type="EC" id="2.6.1.-" evidence="1"/>
<comment type="similarity">
    <text evidence="1">Belongs to the class-I pyridoxal-phosphate-dependent aminotransferase family.</text>
</comment>
<dbReference type="Gene3D" id="3.90.1150.10">
    <property type="entry name" value="Aspartate Aminotransferase, domain 1"/>
    <property type="match status" value="1"/>
</dbReference>
<dbReference type="InterPro" id="IPR015422">
    <property type="entry name" value="PyrdxlP-dep_Trfase_small"/>
</dbReference>
<dbReference type="InterPro" id="IPR004839">
    <property type="entry name" value="Aminotransferase_I/II_large"/>
</dbReference>
<dbReference type="GO" id="GO:0008483">
    <property type="term" value="F:transaminase activity"/>
    <property type="evidence" value="ECO:0007669"/>
    <property type="project" value="UniProtKB-KW"/>
</dbReference>
<dbReference type="PROSITE" id="PS00105">
    <property type="entry name" value="AA_TRANSFER_CLASS_1"/>
    <property type="match status" value="1"/>
</dbReference>
<proteinExistence type="inferred from homology"/>